<proteinExistence type="predicted"/>
<reference evidence="2 3" key="1">
    <citation type="submission" date="2020-07" db="EMBL/GenBank/DDBJ databases">
        <title>Taxonomic revisions and descriptions of new bacterial species based on genomic comparisons in the high-G+C-content subgroup of the family Alcaligenaceae.</title>
        <authorList>
            <person name="Szabo A."/>
            <person name="Felfoldi T."/>
        </authorList>
    </citation>
    <scope>NUCLEOTIDE SEQUENCE [LARGE SCALE GENOMIC DNA]</scope>
    <source>
        <strain evidence="2 3">LMG 24012</strain>
    </source>
</reference>
<dbReference type="PROSITE" id="PS00571">
    <property type="entry name" value="AMIDASES"/>
    <property type="match status" value="1"/>
</dbReference>
<protein>
    <submittedName>
        <fullName evidence="2">Amidase</fullName>
    </submittedName>
</protein>
<dbReference type="AlphaFoldDB" id="A0A853FY03"/>
<dbReference type="SUPFAM" id="SSF75304">
    <property type="entry name" value="Amidase signature (AS) enzymes"/>
    <property type="match status" value="1"/>
</dbReference>
<dbReference type="InterPro" id="IPR020556">
    <property type="entry name" value="Amidase_CS"/>
</dbReference>
<dbReference type="GO" id="GO:0003824">
    <property type="term" value="F:catalytic activity"/>
    <property type="evidence" value="ECO:0007669"/>
    <property type="project" value="InterPro"/>
</dbReference>
<dbReference type="PANTHER" id="PTHR11895:SF176">
    <property type="entry name" value="AMIDASE AMID-RELATED"/>
    <property type="match status" value="1"/>
</dbReference>
<organism evidence="2 3">
    <name type="scientific">Parapusillimonas granuli</name>
    <dbReference type="NCBI Taxonomy" id="380911"/>
    <lineage>
        <taxon>Bacteria</taxon>
        <taxon>Pseudomonadati</taxon>
        <taxon>Pseudomonadota</taxon>
        <taxon>Betaproteobacteria</taxon>
        <taxon>Burkholderiales</taxon>
        <taxon>Alcaligenaceae</taxon>
        <taxon>Parapusillimonas</taxon>
    </lineage>
</organism>
<evidence type="ECO:0000313" key="2">
    <source>
        <dbReference type="EMBL" id="NYT49748.1"/>
    </source>
</evidence>
<evidence type="ECO:0000313" key="3">
    <source>
        <dbReference type="Proteomes" id="UP000559809"/>
    </source>
</evidence>
<gene>
    <name evidence="2" type="ORF">H0A72_10565</name>
</gene>
<dbReference type="Pfam" id="PF01425">
    <property type="entry name" value="Amidase"/>
    <property type="match status" value="1"/>
</dbReference>
<comment type="caution">
    <text evidence="2">The sequence shown here is derived from an EMBL/GenBank/DDBJ whole genome shotgun (WGS) entry which is preliminary data.</text>
</comment>
<name>A0A853FY03_9BURK</name>
<dbReference type="PANTHER" id="PTHR11895">
    <property type="entry name" value="TRANSAMIDASE"/>
    <property type="match status" value="1"/>
</dbReference>
<dbReference type="InterPro" id="IPR000120">
    <property type="entry name" value="Amidase"/>
</dbReference>
<evidence type="ECO:0000259" key="1">
    <source>
        <dbReference type="Pfam" id="PF01425"/>
    </source>
</evidence>
<dbReference type="RefSeq" id="WP_180155057.1">
    <property type="nucleotide sequence ID" value="NZ_JACCEM010000005.1"/>
</dbReference>
<keyword evidence="3" id="KW-1185">Reference proteome</keyword>
<dbReference type="Proteomes" id="UP000559809">
    <property type="component" value="Unassembled WGS sequence"/>
</dbReference>
<dbReference type="Gene3D" id="3.90.1300.10">
    <property type="entry name" value="Amidase signature (AS) domain"/>
    <property type="match status" value="1"/>
</dbReference>
<feature type="domain" description="Amidase" evidence="1">
    <location>
        <begin position="30"/>
        <end position="438"/>
    </location>
</feature>
<dbReference type="InterPro" id="IPR023631">
    <property type="entry name" value="Amidase_dom"/>
</dbReference>
<dbReference type="InterPro" id="IPR036928">
    <property type="entry name" value="AS_sf"/>
</dbReference>
<accession>A0A853FY03</accession>
<dbReference type="EMBL" id="JACCEM010000005">
    <property type="protein sequence ID" value="NYT49748.1"/>
    <property type="molecule type" value="Genomic_DNA"/>
</dbReference>
<sequence length="450" mass="47354">MANEQTDDLPPSIGRLGADLRSGKITAEAVTAGFLQKIGASNPKLSAYAHVAHEQALQAARRVDALLRQGVDLGPLMGVPMGVKDLFSVEGMPTAAGSRADLTGLVGGEGPFIRKLKQMGCIVLGKTRTTEFAMGTFNLTHPTPWNPIDPSRKHMPGGSSSGSAVAMAAGLCAFSVGGDTGGSVRQPAAFCEVVGYKASAALWPLEGIFPLAPTLDSIGLFTRNMDDLDLIAAALGGAAMPAWQLDGARVGLPERVFCDGLDPEVEAAFNKVLDALKRAGAVFKSMDLPGTERVAETFGRGVPAEFLGFFGRERFMKNRGLLDPVVWFRASAALDYPADLYLHLLRERHGLQEQARRILSEVDMAIMPTSPALTVPADSVGDVDAVVAWNARALRNTQPINLLGLCGVSLPIPAAYCAGARGIGLQLVCRNGEDGALLAMARAVEAVLAR</sequence>